<protein>
    <submittedName>
        <fullName evidence="2">CbtB-domain containing protein</fullName>
    </submittedName>
</protein>
<reference evidence="2 3" key="1">
    <citation type="journal article" date="2014" name="Int. J. Syst. Evol. Microbiol.">
        <title>Sneathiella chungangensis sp. nov., isolated from a marine sand, and emended description of the genus Sneathiella.</title>
        <authorList>
            <person name="Siamphan C."/>
            <person name="Kim H."/>
            <person name="Lee J.S."/>
            <person name="Kim W."/>
        </authorList>
    </citation>
    <scope>NUCLEOTIDE SEQUENCE [LARGE SCALE GENOMIC DNA]</scope>
    <source>
        <strain evidence="2 3">KCTC 32476</strain>
    </source>
</reference>
<evidence type="ECO:0000256" key="1">
    <source>
        <dbReference type="SAM" id="Phobius"/>
    </source>
</evidence>
<evidence type="ECO:0000313" key="2">
    <source>
        <dbReference type="EMBL" id="MZR24027.1"/>
    </source>
</evidence>
<keyword evidence="3" id="KW-1185">Reference proteome</keyword>
<organism evidence="2 3">
    <name type="scientific">Sneathiella chungangensis</name>
    <dbReference type="NCBI Taxonomy" id="1418234"/>
    <lineage>
        <taxon>Bacteria</taxon>
        <taxon>Pseudomonadati</taxon>
        <taxon>Pseudomonadota</taxon>
        <taxon>Alphaproteobacteria</taxon>
        <taxon>Sneathiellales</taxon>
        <taxon>Sneathiellaceae</taxon>
        <taxon>Sneathiella</taxon>
    </lineage>
</organism>
<evidence type="ECO:0000313" key="3">
    <source>
        <dbReference type="Proteomes" id="UP000445696"/>
    </source>
</evidence>
<dbReference type="Proteomes" id="UP000445696">
    <property type="component" value="Unassembled WGS sequence"/>
</dbReference>
<proteinExistence type="predicted"/>
<keyword evidence="1" id="KW-0812">Transmembrane</keyword>
<keyword evidence="1" id="KW-1133">Transmembrane helix</keyword>
<keyword evidence="1" id="KW-0472">Membrane</keyword>
<name>A0A845MM01_9PROT</name>
<dbReference type="NCBIfam" id="TIGR02459">
    <property type="entry name" value="CbtB"/>
    <property type="match status" value="1"/>
</dbReference>
<dbReference type="Pfam" id="PF09489">
    <property type="entry name" value="CbtB"/>
    <property type="match status" value="1"/>
</dbReference>
<dbReference type="OrthoDB" id="9813304at2"/>
<dbReference type="EMBL" id="WTVA01000015">
    <property type="protein sequence ID" value="MZR24027.1"/>
    <property type="molecule type" value="Genomic_DNA"/>
</dbReference>
<dbReference type="InterPro" id="IPR012667">
    <property type="entry name" value="CbtB_put"/>
</dbReference>
<dbReference type="AlphaFoldDB" id="A0A845MM01"/>
<accession>A0A845MM01</accession>
<feature type="transmembrane region" description="Helical" evidence="1">
    <location>
        <begin position="17"/>
        <end position="36"/>
    </location>
</feature>
<sequence>MISASTSRVSVQSNARTIALTMFILGAGLVFLTGFAPSTTLHNAAHDSRHTLSFPCH</sequence>
<gene>
    <name evidence="2" type="ORF">GQF03_16955</name>
</gene>
<comment type="caution">
    <text evidence="2">The sequence shown here is derived from an EMBL/GenBank/DDBJ whole genome shotgun (WGS) entry which is preliminary data.</text>
</comment>
<dbReference type="RefSeq" id="WP_161340489.1">
    <property type="nucleotide sequence ID" value="NZ_JBHSDG010000003.1"/>
</dbReference>